<dbReference type="Gramene" id="OMO78461">
    <property type="protein sequence ID" value="OMO78461"/>
    <property type="gene ID" value="CCACVL1_14369"/>
</dbReference>
<dbReference type="AlphaFoldDB" id="A0A1R3I7I8"/>
<keyword evidence="2" id="KW-0408">Iron</keyword>
<feature type="domain" description="Non-haem dioxygenase N-terminal" evidence="3">
    <location>
        <begin position="36"/>
        <end position="143"/>
    </location>
</feature>
<evidence type="ECO:0000256" key="2">
    <source>
        <dbReference type="ARBA" id="ARBA00023004"/>
    </source>
</evidence>
<comment type="caution">
    <text evidence="4">The sequence shown here is derived from an EMBL/GenBank/DDBJ whole genome shotgun (WGS) entry which is preliminary data.</text>
</comment>
<evidence type="ECO:0000313" key="5">
    <source>
        <dbReference type="Proteomes" id="UP000188268"/>
    </source>
</evidence>
<evidence type="ECO:0000256" key="1">
    <source>
        <dbReference type="ARBA" id="ARBA00022723"/>
    </source>
</evidence>
<dbReference type="OrthoDB" id="406156at2759"/>
<dbReference type="InterPro" id="IPR027443">
    <property type="entry name" value="IPNS-like_sf"/>
</dbReference>
<organism evidence="4 5">
    <name type="scientific">Corchorus capsularis</name>
    <name type="common">Jute</name>
    <dbReference type="NCBI Taxonomy" id="210143"/>
    <lineage>
        <taxon>Eukaryota</taxon>
        <taxon>Viridiplantae</taxon>
        <taxon>Streptophyta</taxon>
        <taxon>Embryophyta</taxon>
        <taxon>Tracheophyta</taxon>
        <taxon>Spermatophyta</taxon>
        <taxon>Magnoliopsida</taxon>
        <taxon>eudicotyledons</taxon>
        <taxon>Gunneridae</taxon>
        <taxon>Pentapetalae</taxon>
        <taxon>rosids</taxon>
        <taxon>malvids</taxon>
        <taxon>Malvales</taxon>
        <taxon>Malvaceae</taxon>
        <taxon>Grewioideae</taxon>
        <taxon>Apeibeae</taxon>
        <taxon>Corchorus</taxon>
    </lineage>
</organism>
<dbReference type="SUPFAM" id="SSF51197">
    <property type="entry name" value="Clavaminate synthase-like"/>
    <property type="match status" value="1"/>
</dbReference>
<evidence type="ECO:0000259" key="3">
    <source>
        <dbReference type="Pfam" id="PF14226"/>
    </source>
</evidence>
<accession>A0A1R3I7I8</accession>
<keyword evidence="1" id="KW-0479">Metal-binding</keyword>
<evidence type="ECO:0000313" key="4">
    <source>
        <dbReference type="EMBL" id="OMO78461.1"/>
    </source>
</evidence>
<protein>
    <recommendedName>
        <fullName evidence="3">Non-haem dioxygenase N-terminal domain-containing protein</fullName>
    </recommendedName>
</protein>
<dbReference type="STRING" id="210143.A0A1R3I7I8"/>
<keyword evidence="5" id="KW-1185">Reference proteome</keyword>
<dbReference type="GO" id="GO:0046872">
    <property type="term" value="F:metal ion binding"/>
    <property type="evidence" value="ECO:0007669"/>
    <property type="project" value="UniProtKB-KW"/>
</dbReference>
<reference evidence="4 5" key="1">
    <citation type="submission" date="2013-09" db="EMBL/GenBank/DDBJ databases">
        <title>Corchorus capsularis genome sequencing.</title>
        <authorList>
            <person name="Alam M."/>
            <person name="Haque M.S."/>
            <person name="Islam M.S."/>
            <person name="Emdad E.M."/>
            <person name="Islam M.M."/>
            <person name="Ahmed B."/>
            <person name="Halim A."/>
            <person name="Hossen Q.M.M."/>
            <person name="Hossain M.Z."/>
            <person name="Ahmed R."/>
            <person name="Khan M.M."/>
            <person name="Islam R."/>
            <person name="Rashid M.M."/>
            <person name="Khan S.A."/>
            <person name="Rahman M.S."/>
            <person name="Alam M."/>
        </authorList>
    </citation>
    <scope>NUCLEOTIDE SEQUENCE [LARGE SCALE GENOMIC DNA]</scope>
    <source>
        <strain evidence="5">cv. CVL-1</strain>
        <tissue evidence="4">Whole seedling</tissue>
    </source>
</reference>
<dbReference type="Pfam" id="PF14226">
    <property type="entry name" value="DIOX_N"/>
    <property type="match status" value="1"/>
</dbReference>
<proteinExistence type="predicted"/>
<dbReference type="InterPro" id="IPR026992">
    <property type="entry name" value="DIOX_N"/>
</dbReference>
<sequence>MKLVSSWCYDGSLPESYVMPPETRPGKSIVPLGKSIPVIDFQHQDRNEMVHQIIKAGEEYGFFQVINHGVCEDLMEETMKVAEEFHAMPAMEKEKECSKDPNGSCKLYTSSYSYPREDFHLWRDAVTHPCLPSEECIQFWPENPTKYSNGKLKGAEHRVVTNSRNARTTVSYFVYPSDECIIEPAKALVNSCNPAIYKAFKYIDFLTAFILKAENTDETVKELIDLDYY</sequence>
<dbReference type="PANTHER" id="PTHR47991">
    <property type="entry name" value="OXOGLUTARATE/IRON-DEPENDENT DIOXYGENASE"/>
    <property type="match status" value="1"/>
</dbReference>
<dbReference type="Proteomes" id="UP000188268">
    <property type="component" value="Unassembled WGS sequence"/>
</dbReference>
<dbReference type="InterPro" id="IPR050295">
    <property type="entry name" value="Plant_2OG-oxidoreductases"/>
</dbReference>
<dbReference type="OMA" id="YSYPRED"/>
<name>A0A1R3I7I8_COCAP</name>
<dbReference type="EMBL" id="AWWV01010563">
    <property type="protein sequence ID" value="OMO78461.1"/>
    <property type="molecule type" value="Genomic_DNA"/>
</dbReference>
<dbReference type="Gene3D" id="2.60.120.330">
    <property type="entry name" value="B-lactam Antibiotic, Isopenicillin N Synthase, Chain"/>
    <property type="match status" value="2"/>
</dbReference>
<gene>
    <name evidence="4" type="ORF">CCACVL1_14369</name>
</gene>